<dbReference type="PANTHER" id="PTHR11003">
    <property type="entry name" value="POTASSIUM CHANNEL, SUBFAMILY K"/>
    <property type="match status" value="1"/>
</dbReference>
<organism evidence="12">
    <name type="scientific">Tetraselmis chuii</name>
    <dbReference type="NCBI Taxonomy" id="63592"/>
    <lineage>
        <taxon>Eukaryota</taxon>
        <taxon>Viridiplantae</taxon>
        <taxon>Chlorophyta</taxon>
        <taxon>core chlorophytes</taxon>
        <taxon>Chlorodendrophyceae</taxon>
        <taxon>Chlorodendrales</taxon>
        <taxon>Chlorodendraceae</taxon>
        <taxon>Tetraselmis</taxon>
    </lineage>
</organism>
<evidence type="ECO:0000256" key="2">
    <source>
        <dbReference type="ARBA" id="ARBA00010159"/>
    </source>
</evidence>
<dbReference type="AlphaFoldDB" id="A0A7S1SI32"/>
<dbReference type="GO" id="GO:0022841">
    <property type="term" value="F:potassium ion leak channel activity"/>
    <property type="evidence" value="ECO:0007669"/>
    <property type="project" value="TreeGrafter"/>
</dbReference>
<evidence type="ECO:0000256" key="1">
    <source>
        <dbReference type="ARBA" id="ARBA00004141"/>
    </source>
</evidence>
<dbReference type="GO" id="GO:0030322">
    <property type="term" value="P:stabilization of membrane potential"/>
    <property type="evidence" value="ECO:0007669"/>
    <property type="project" value="TreeGrafter"/>
</dbReference>
<feature type="region of interest" description="Disordered" evidence="9">
    <location>
        <begin position="310"/>
        <end position="347"/>
    </location>
</feature>
<proteinExistence type="inferred from homology"/>
<feature type="domain" description="Potassium channel" evidence="11">
    <location>
        <begin position="86"/>
        <end position="141"/>
    </location>
</feature>
<keyword evidence="5 10" id="KW-1133">Transmembrane helix</keyword>
<dbReference type="InterPro" id="IPR013099">
    <property type="entry name" value="K_chnl_dom"/>
</dbReference>
<feature type="transmembrane region" description="Helical" evidence="10">
    <location>
        <begin position="195"/>
        <end position="217"/>
    </location>
</feature>
<accession>A0A7S1SI32</accession>
<name>A0A7S1SI32_9CHLO</name>
<keyword evidence="6" id="KW-0406">Ion transport</keyword>
<dbReference type="Pfam" id="PF07885">
    <property type="entry name" value="Ion_trans_2"/>
    <property type="match status" value="2"/>
</dbReference>
<evidence type="ECO:0000256" key="4">
    <source>
        <dbReference type="ARBA" id="ARBA00022692"/>
    </source>
</evidence>
<keyword evidence="7 10" id="KW-0472">Membrane</keyword>
<feature type="compositionally biased region" description="Basic and acidic residues" evidence="9">
    <location>
        <begin position="336"/>
        <end position="347"/>
    </location>
</feature>
<reference evidence="12" key="1">
    <citation type="submission" date="2021-01" db="EMBL/GenBank/DDBJ databases">
        <authorList>
            <person name="Corre E."/>
            <person name="Pelletier E."/>
            <person name="Niang G."/>
            <person name="Scheremetjew M."/>
            <person name="Finn R."/>
            <person name="Kale V."/>
            <person name="Holt S."/>
            <person name="Cochrane G."/>
            <person name="Meng A."/>
            <person name="Brown T."/>
            <person name="Cohen L."/>
        </authorList>
    </citation>
    <scope>NUCLEOTIDE SEQUENCE</scope>
    <source>
        <strain evidence="12">PLY429</strain>
    </source>
</reference>
<comment type="similarity">
    <text evidence="2">Belongs to the two pore domain potassium channel (TC 1.A.1.7) family.</text>
</comment>
<dbReference type="SUPFAM" id="SSF81324">
    <property type="entry name" value="Voltage-gated potassium channels"/>
    <property type="match status" value="2"/>
</dbReference>
<keyword evidence="4 10" id="KW-0812">Transmembrane</keyword>
<feature type="transmembrane region" description="Helical" evidence="10">
    <location>
        <begin position="117"/>
        <end position="138"/>
    </location>
</feature>
<dbReference type="InterPro" id="IPR003280">
    <property type="entry name" value="2pore_dom_K_chnl"/>
</dbReference>
<protein>
    <recommendedName>
        <fullName evidence="11">Potassium channel domain-containing protein</fullName>
    </recommendedName>
</protein>
<evidence type="ECO:0000256" key="6">
    <source>
        <dbReference type="ARBA" id="ARBA00023065"/>
    </source>
</evidence>
<feature type="domain" description="Potassium channel" evidence="11">
    <location>
        <begin position="183"/>
        <end position="258"/>
    </location>
</feature>
<evidence type="ECO:0000256" key="9">
    <source>
        <dbReference type="SAM" id="MobiDB-lite"/>
    </source>
</evidence>
<feature type="transmembrane region" description="Helical" evidence="10">
    <location>
        <begin position="159"/>
        <end position="183"/>
    </location>
</feature>
<feature type="transmembrane region" description="Helical" evidence="10">
    <location>
        <begin position="85"/>
        <end position="105"/>
    </location>
</feature>
<comment type="subcellular location">
    <subcellularLocation>
        <location evidence="1">Membrane</location>
        <topology evidence="1">Multi-pass membrane protein</topology>
    </subcellularLocation>
</comment>
<feature type="transmembrane region" description="Helical" evidence="10">
    <location>
        <begin position="37"/>
        <end position="64"/>
    </location>
</feature>
<evidence type="ECO:0000256" key="5">
    <source>
        <dbReference type="ARBA" id="ARBA00022989"/>
    </source>
</evidence>
<gene>
    <name evidence="12" type="ORF">TCHU04912_LOCUS1026</name>
</gene>
<evidence type="ECO:0000256" key="8">
    <source>
        <dbReference type="ARBA" id="ARBA00023303"/>
    </source>
</evidence>
<feature type="transmembrane region" description="Helical" evidence="10">
    <location>
        <begin position="229"/>
        <end position="250"/>
    </location>
</feature>
<evidence type="ECO:0000256" key="3">
    <source>
        <dbReference type="ARBA" id="ARBA00022448"/>
    </source>
</evidence>
<dbReference type="GO" id="GO:0005774">
    <property type="term" value="C:vacuolar membrane"/>
    <property type="evidence" value="ECO:0007669"/>
    <property type="project" value="UniProtKB-ARBA"/>
</dbReference>
<evidence type="ECO:0000259" key="11">
    <source>
        <dbReference type="Pfam" id="PF07885"/>
    </source>
</evidence>
<dbReference type="PANTHER" id="PTHR11003:SF330">
    <property type="entry name" value="POTASSIUM CHANNEL DOMAIN-CONTAINING PROTEIN"/>
    <property type="match status" value="1"/>
</dbReference>
<dbReference type="EMBL" id="HBGG01001875">
    <property type="protein sequence ID" value="CAD9198793.1"/>
    <property type="molecule type" value="Transcribed_RNA"/>
</dbReference>
<evidence type="ECO:0000256" key="10">
    <source>
        <dbReference type="SAM" id="Phobius"/>
    </source>
</evidence>
<dbReference type="GO" id="GO:0015271">
    <property type="term" value="F:outward rectifier potassium channel activity"/>
    <property type="evidence" value="ECO:0007669"/>
    <property type="project" value="TreeGrafter"/>
</dbReference>
<keyword evidence="8" id="KW-0407">Ion channel</keyword>
<dbReference type="GO" id="GO:0005886">
    <property type="term" value="C:plasma membrane"/>
    <property type="evidence" value="ECO:0007669"/>
    <property type="project" value="TreeGrafter"/>
</dbReference>
<sequence length="347" mass="38237">MSGGMAARTSWLVALKGVTSGRLRTPSEPPKPNWKKLFAQTAVSFLSLWLFCLIGATCLTFIEGEELRAESELFYVNMSAQPSGTYLRFLGSLYVFCTTVTTVGYGDIVPYTSGGKWFVMVSCTAGFVVNLVCILRMAEIVNALMTAYARKLYKKRSHPGWLIPVSLLVLLFTLMLLNAVTWTQLTRLNDEDSAFLRWSFTEACWFSWATFSTVGFGDFSPASSGQLNLPLLLAYVCVTLIGLALMTSLIESMVEFVTDIRAGKEAAKLAQVAVLTSKKTYEGLKAAPRLAHRRLSMTFGGSNGYAPTLQPFPNSQSEIAEKSPWSSAPMPMIRSGDGDEQPRRAWE</sequence>
<dbReference type="PRINTS" id="PR01333">
    <property type="entry name" value="2POREKCHANEL"/>
</dbReference>
<evidence type="ECO:0000256" key="7">
    <source>
        <dbReference type="ARBA" id="ARBA00023136"/>
    </source>
</evidence>
<evidence type="ECO:0000313" key="12">
    <source>
        <dbReference type="EMBL" id="CAD9198793.1"/>
    </source>
</evidence>
<dbReference type="Gene3D" id="1.10.287.70">
    <property type="match status" value="2"/>
</dbReference>
<keyword evidence="3" id="KW-0813">Transport</keyword>